<dbReference type="OrthoDB" id="10266451at2759"/>
<evidence type="ECO:0000256" key="3">
    <source>
        <dbReference type="SAM" id="MobiDB-lite"/>
    </source>
</evidence>
<feature type="compositionally biased region" description="Acidic residues" evidence="3">
    <location>
        <begin position="450"/>
        <end position="459"/>
    </location>
</feature>
<dbReference type="Gene3D" id="1.25.40.280">
    <property type="entry name" value="alix/aip1 like domains"/>
    <property type="match status" value="1"/>
</dbReference>
<evidence type="ECO:0000256" key="1">
    <source>
        <dbReference type="ARBA" id="ARBA00010997"/>
    </source>
</evidence>
<dbReference type="SMART" id="SM01041">
    <property type="entry name" value="BRO1"/>
    <property type="match status" value="1"/>
</dbReference>
<evidence type="ECO:0000313" key="6">
    <source>
        <dbReference type="Proteomes" id="UP000243797"/>
    </source>
</evidence>
<organism evidence="5 6">
    <name type="scientific">Sphaceloma murrayae</name>
    <dbReference type="NCBI Taxonomy" id="2082308"/>
    <lineage>
        <taxon>Eukaryota</taxon>
        <taxon>Fungi</taxon>
        <taxon>Dikarya</taxon>
        <taxon>Ascomycota</taxon>
        <taxon>Pezizomycotina</taxon>
        <taxon>Dothideomycetes</taxon>
        <taxon>Dothideomycetidae</taxon>
        <taxon>Myriangiales</taxon>
        <taxon>Elsinoaceae</taxon>
        <taxon>Sphaceloma</taxon>
    </lineage>
</organism>
<dbReference type="EMBL" id="NKHZ01000039">
    <property type="protein sequence ID" value="PNS18576.1"/>
    <property type="molecule type" value="Genomic_DNA"/>
</dbReference>
<dbReference type="STRING" id="2082308.A0A2K1QU41"/>
<evidence type="ECO:0000256" key="2">
    <source>
        <dbReference type="ARBA" id="ARBA00022193"/>
    </source>
</evidence>
<dbReference type="GO" id="GO:0071467">
    <property type="term" value="P:cellular response to pH"/>
    <property type="evidence" value="ECO:0007669"/>
    <property type="project" value="InterPro"/>
</dbReference>
<dbReference type="Pfam" id="PF03097">
    <property type="entry name" value="BRO1"/>
    <property type="match status" value="1"/>
</dbReference>
<feature type="domain" description="BRO1" evidence="4">
    <location>
        <begin position="1"/>
        <end position="464"/>
    </location>
</feature>
<feature type="region of interest" description="Disordered" evidence="3">
    <location>
        <begin position="439"/>
        <end position="482"/>
    </location>
</feature>
<name>A0A2K1QU41_9PEZI</name>
<comment type="similarity">
    <text evidence="1">Belongs to the palC family.</text>
</comment>
<comment type="caution">
    <text evidence="5">The sequence shown here is derived from an EMBL/GenBank/DDBJ whole genome shotgun (WGS) entry which is preliminary data.</text>
</comment>
<gene>
    <name evidence="5" type="ORF">CAC42_5115</name>
</gene>
<dbReference type="InParanoid" id="A0A2K1QU41"/>
<evidence type="ECO:0000313" key="5">
    <source>
        <dbReference type="EMBL" id="PNS18576.1"/>
    </source>
</evidence>
<dbReference type="GO" id="GO:0005886">
    <property type="term" value="C:plasma membrane"/>
    <property type="evidence" value="ECO:0007669"/>
    <property type="project" value="TreeGrafter"/>
</dbReference>
<dbReference type="InterPro" id="IPR038499">
    <property type="entry name" value="BRO1_sf"/>
</dbReference>
<sequence>MPFPFTLPTTSATALTASFNSPTHPSLILTATSQRAAVRDVLKKHKRLAAASQPANVPVVQEALNAYIPYLLSIYHSSPDATGPSSYDGQIQVAITEVKDLVTEWRSTLTSGVPGREPARITVKGLGNELAFVLETLAYSYTHLARSSLLQLQRTTSPSSEVRASFLATAMKHLLHAHSIHTYVTTLHVTTATPPPIDVSTTTASALASLALAEATVTVTLKDDPYAAAVADDRDKDSKSWMVAAPSIPKTRANLYARICIAAADHAAKASGLLPRSSGIGPGKLDDDLIKYVDDLRRTARGKAARWFAVAAEDMGKTGEAIAWLRGAKRELGIVAGDDSGQRRGLKGLKQSWTEKREDRRVEKGVEDWGLDAGRFEEARVVEWLEAKWVKSNDTINVQAVPPFEPLLAQMPSGREYHTPTPYSPPTLPPEVLNSMRSPIDPSQGVYTGMEDDSGDEEAVAPPVGAFPGTERQYNASSASYY</sequence>
<keyword evidence="6" id="KW-1185">Reference proteome</keyword>
<protein>
    <recommendedName>
        <fullName evidence="2">pH-response regulator protein palC</fullName>
    </recommendedName>
</protein>
<accession>A0A2K1QU41</accession>
<dbReference type="AlphaFoldDB" id="A0A2K1QU41"/>
<dbReference type="InterPro" id="IPR004328">
    <property type="entry name" value="BRO1_dom"/>
</dbReference>
<dbReference type="InterPro" id="IPR037505">
    <property type="entry name" value="pH-resp_palC"/>
</dbReference>
<dbReference type="Proteomes" id="UP000243797">
    <property type="component" value="Unassembled WGS sequence"/>
</dbReference>
<dbReference type="PANTHER" id="PTHR40463:SF1">
    <property type="entry name" value="PH-RESPONSE REGULATOR PROTEIN PALC"/>
    <property type="match status" value="1"/>
</dbReference>
<evidence type="ECO:0000259" key="4">
    <source>
        <dbReference type="PROSITE" id="PS51180"/>
    </source>
</evidence>
<dbReference type="PROSITE" id="PS51180">
    <property type="entry name" value="BRO1"/>
    <property type="match status" value="1"/>
</dbReference>
<reference evidence="5 6" key="1">
    <citation type="submission" date="2017-06" db="EMBL/GenBank/DDBJ databases">
        <title>Draft genome sequence of a variant of Elsinoe murrayae.</title>
        <authorList>
            <person name="Cheng Q."/>
        </authorList>
    </citation>
    <scope>NUCLEOTIDE SEQUENCE [LARGE SCALE GENOMIC DNA]</scope>
    <source>
        <strain evidence="5 6">CQ-2017a</strain>
    </source>
</reference>
<dbReference type="PANTHER" id="PTHR40463">
    <property type="entry name" value="PH-RESPONSE REGULATOR PROTEIN PALC"/>
    <property type="match status" value="1"/>
</dbReference>
<feature type="compositionally biased region" description="Polar residues" evidence="3">
    <location>
        <begin position="472"/>
        <end position="482"/>
    </location>
</feature>
<proteinExistence type="inferred from homology"/>